<evidence type="ECO:0000313" key="5">
    <source>
        <dbReference type="Proteomes" id="UP000288405"/>
    </source>
</evidence>
<comment type="caution">
    <text evidence="4">The sequence shown here is derived from an EMBL/GenBank/DDBJ whole genome shotgun (WGS) entry which is preliminary data.</text>
</comment>
<protein>
    <submittedName>
        <fullName evidence="4">Serine/threonine protein phosphatase</fullName>
    </submittedName>
</protein>
<keyword evidence="1" id="KW-0378">Hydrolase</keyword>
<reference evidence="4 5" key="1">
    <citation type="journal article" date="2011" name="Front. Microbiol.">
        <title>Genomic signatures of strain selection and enhancement in Bacillus atrophaeus var. globigii, a historical biowarfare simulant.</title>
        <authorList>
            <person name="Gibbons H.S."/>
            <person name="Broomall S.M."/>
            <person name="McNew L.A."/>
            <person name="Daligault H."/>
            <person name="Chapman C."/>
            <person name="Bruce D."/>
            <person name="Karavis M."/>
            <person name="Krepps M."/>
            <person name="McGregor P.A."/>
            <person name="Hong C."/>
            <person name="Park K.H."/>
            <person name="Akmal A."/>
            <person name="Feldman A."/>
            <person name="Lin J.S."/>
            <person name="Chang W.E."/>
            <person name="Higgs B.W."/>
            <person name="Demirev P."/>
            <person name="Lindquist J."/>
            <person name="Liem A."/>
            <person name="Fochler E."/>
            <person name="Read T.D."/>
            <person name="Tapia R."/>
            <person name="Johnson S."/>
            <person name="Bishop-Lilly K.A."/>
            <person name="Detter C."/>
            <person name="Han C."/>
            <person name="Sozhamannan S."/>
            <person name="Rosenzweig C.N."/>
            <person name="Skowronski E.W."/>
        </authorList>
    </citation>
    <scope>NUCLEOTIDE SEQUENCE [LARGE SCALE GENOMIC DNA]</scope>
    <source>
        <strain evidence="4 5">GYP-17</strain>
    </source>
</reference>
<dbReference type="Pfam" id="PF22784">
    <property type="entry name" value="PTP-SAK"/>
    <property type="match status" value="1"/>
</dbReference>
<dbReference type="Proteomes" id="UP000288405">
    <property type="component" value="Unassembled WGS sequence"/>
</dbReference>
<accession>A0A432WPM7</accession>
<dbReference type="InterPro" id="IPR057023">
    <property type="entry name" value="PTP-SAK"/>
</dbReference>
<dbReference type="OrthoDB" id="270335at2"/>
<dbReference type="AlphaFoldDB" id="A0A432WPM7"/>
<name>A0A432WPM7_9GAMM</name>
<gene>
    <name evidence="4" type="ORF">CWE11_03085</name>
</gene>
<evidence type="ECO:0000313" key="4">
    <source>
        <dbReference type="EMBL" id="RUO35756.1"/>
    </source>
</evidence>
<organism evidence="4 5">
    <name type="scientific">Aliidiomarina sanyensis</name>
    <dbReference type="NCBI Taxonomy" id="1249555"/>
    <lineage>
        <taxon>Bacteria</taxon>
        <taxon>Pseudomonadati</taxon>
        <taxon>Pseudomonadota</taxon>
        <taxon>Gammaproteobacteria</taxon>
        <taxon>Alteromonadales</taxon>
        <taxon>Idiomarinaceae</taxon>
        <taxon>Aliidiomarina</taxon>
    </lineage>
</organism>
<feature type="signal peptide" evidence="2">
    <location>
        <begin position="1"/>
        <end position="23"/>
    </location>
</feature>
<evidence type="ECO:0000256" key="2">
    <source>
        <dbReference type="SAM" id="SignalP"/>
    </source>
</evidence>
<dbReference type="SUPFAM" id="SSF52799">
    <property type="entry name" value="(Phosphotyrosine protein) phosphatases II"/>
    <property type="match status" value="1"/>
</dbReference>
<proteinExistence type="predicted"/>
<feature type="chain" id="PRO_5018987479" evidence="2">
    <location>
        <begin position="24"/>
        <end position="178"/>
    </location>
</feature>
<keyword evidence="5" id="KW-1185">Reference proteome</keyword>
<dbReference type="GO" id="GO:0016791">
    <property type="term" value="F:phosphatase activity"/>
    <property type="evidence" value="ECO:0007669"/>
    <property type="project" value="UniProtKB-ARBA"/>
</dbReference>
<dbReference type="Gene3D" id="3.90.190.10">
    <property type="entry name" value="Protein tyrosine phosphatase superfamily"/>
    <property type="match status" value="1"/>
</dbReference>
<feature type="domain" description="Swiss Army Knife protein DSP-PTPase phosphatase" evidence="3">
    <location>
        <begin position="53"/>
        <end position="142"/>
    </location>
</feature>
<sequence>MKVMLNSTLLALLLASWVGLSAAADESPKVPESVADVFNIHHPHENHFSAGQPTREQLTAFGELGVVNVVNLRPPSETEDFNPAAWATEETMAYFHIPIASGADLNPTYVGVFNEVLTRIEGEKTLLHCGSGNRVGAMIALRAVWHQDMDLEAAIELGKTYGLTTLERHVREQVEAHQ</sequence>
<dbReference type="RefSeq" id="WP_126776134.1">
    <property type="nucleotide sequence ID" value="NZ_PIPM01000002.1"/>
</dbReference>
<keyword evidence="2" id="KW-0732">Signal</keyword>
<dbReference type="InterPro" id="IPR029021">
    <property type="entry name" value="Prot-tyrosine_phosphatase-like"/>
</dbReference>
<evidence type="ECO:0000256" key="1">
    <source>
        <dbReference type="ARBA" id="ARBA00022801"/>
    </source>
</evidence>
<dbReference type="EMBL" id="PIPM01000002">
    <property type="protein sequence ID" value="RUO35756.1"/>
    <property type="molecule type" value="Genomic_DNA"/>
</dbReference>
<evidence type="ECO:0000259" key="3">
    <source>
        <dbReference type="Pfam" id="PF22784"/>
    </source>
</evidence>